<dbReference type="Gene3D" id="2.40.50.100">
    <property type="match status" value="1"/>
</dbReference>
<keyword evidence="7" id="KW-0816">Tricarboxylic acid cycle</keyword>
<gene>
    <name evidence="17" type="ORF">M0R45_032891</name>
</gene>
<evidence type="ECO:0000256" key="6">
    <source>
        <dbReference type="ARBA" id="ARBA00012945"/>
    </source>
</evidence>
<comment type="caution">
    <text evidence="17">The sequence shown here is derived from an EMBL/GenBank/DDBJ whole genome shotgun (WGS) entry which is preliminary data.</text>
</comment>
<protein>
    <recommendedName>
        <fullName evidence="6">dihydrolipoyllysine-residue succinyltransferase</fullName>
        <ecNumber evidence="6">2.3.1.61</ecNumber>
    </recommendedName>
</protein>
<dbReference type="NCBIfam" id="TIGR01347">
    <property type="entry name" value="sucB"/>
    <property type="match status" value="1"/>
</dbReference>
<keyword evidence="10" id="KW-0809">Transit peptide</keyword>
<dbReference type="SUPFAM" id="SSF51230">
    <property type="entry name" value="Single hybrid motif"/>
    <property type="match status" value="1"/>
</dbReference>
<dbReference type="PROSITE" id="PS00189">
    <property type="entry name" value="LIPOYL"/>
    <property type="match status" value="1"/>
</dbReference>
<comment type="similarity">
    <text evidence="4">Belongs to the 2-oxoacid dehydrogenase family.</text>
</comment>
<dbReference type="GO" id="GO:0006099">
    <property type="term" value="P:tricarboxylic acid cycle"/>
    <property type="evidence" value="ECO:0007669"/>
    <property type="project" value="UniProtKB-KW"/>
</dbReference>
<keyword evidence="9" id="KW-0450">Lipoyl</keyword>
<evidence type="ECO:0000313" key="18">
    <source>
        <dbReference type="Proteomes" id="UP001457282"/>
    </source>
</evidence>
<dbReference type="GO" id="GO:0045252">
    <property type="term" value="C:oxoglutarate dehydrogenase complex"/>
    <property type="evidence" value="ECO:0007669"/>
    <property type="project" value="InterPro"/>
</dbReference>
<keyword evidence="12" id="KW-0012">Acyltransferase</keyword>
<dbReference type="CDD" id="cd06849">
    <property type="entry name" value="lipoyl_domain"/>
    <property type="match status" value="1"/>
</dbReference>
<dbReference type="PANTHER" id="PTHR43416:SF41">
    <property type="entry name" value="DIHYDROLIPOYLLYSINE-RESIDUE SUCCINYLTRANSFERASE COMPONENT OF 2-OXOGLUTARATE DEHYDROGENASE COMPLEX 2, MITOCHONDRIAL"/>
    <property type="match status" value="1"/>
</dbReference>
<dbReference type="Proteomes" id="UP001457282">
    <property type="component" value="Unassembled WGS sequence"/>
</dbReference>
<dbReference type="InterPro" id="IPR050537">
    <property type="entry name" value="2-oxoacid_dehydrogenase"/>
</dbReference>
<dbReference type="InterPro" id="IPR011053">
    <property type="entry name" value="Single_hybrid_motif"/>
</dbReference>
<evidence type="ECO:0000256" key="11">
    <source>
        <dbReference type="ARBA" id="ARBA00023128"/>
    </source>
</evidence>
<evidence type="ECO:0000256" key="1">
    <source>
        <dbReference type="ARBA" id="ARBA00001938"/>
    </source>
</evidence>
<dbReference type="InterPro" id="IPR000089">
    <property type="entry name" value="Biotin_lipoyl"/>
</dbReference>
<feature type="region of interest" description="Disordered" evidence="15">
    <location>
        <begin position="173"/>
        <end position="239"/>
    </location>
</feature>
<evidence type="ECO:0000256" key="12">
    <source>
        <dbReference type="ARBA" id="ARBA00023315"/>
    </source>
</evidence>
<evidence type="ECO:0000256" key="5">
    <source>
        <dbReference type="ARBA" id="ARBA00011484"/>
    </source>
</evidence>
<keyword evidence="8" id="KW-0808">Transferase</keyword>
<evidence type="ECO:0000256" key="2">
    <source>
        <dbReference type="ARBA" id="ARBA00004173"/>
    </source>
</evidence>
<dbReference type="InterPro" id="IPR023213">
    <property type="entry name" value="CAT-like_dom_sf"/>
</dbReference>
<dbReference type="GO" id="GO:0004149">
    <property type="term" value="F:dihydrolipoyllysine-residue succinyltransferase activity"/>
    <property type="evidence" value="ECO:0007669"/>
    <property type="project" value="UniProtKB-EC"/>
</dbReference>
<dbReference type="EMBL" id="JBEDUW010000006">
    <property type="protein sequence ID" value="KAK9924526.1"/>
    <property type="molecule type" value="Genomic_DNA"/>
</dbReference>
<evidence type="ECO:0000256" key="14">
    <source>
        <dbReference type="ARBA" id="ARBA00052761"/>
    </source>
</evidence>
<evidence type="ECO:0000256" key="7">
    <source>
        <dbReference type="ARBA" id="ARBA00022532"/>
    </source>
</evidence>
<dbReference type="FunFam" id="3.30.559.10:FF:000006">
    <property type="entry name" value="Dihydrolipoyllysine-residue succinyltransferase component of 2-oxoglutarate dehydrogenase complex, mitochondrial"/>
    <property type="match status" value="1"/>
</dbReference>
<comment type="function">
    <text evidence="13">The 2-oxoglutarate dehydrogenase complex catalyzes the overall conversion of 2-oxoglutarate to succinyl-CoA and CO(2). It contains multiple copies of three enzymatic components: 2-oxoglutarate dehydrogenase (E1), dihydrolipoamide succinyltransferase (E2) and lipoamide dehydrogenase (E3).</text>
</comment>
<accession>A0AAW1WIE9</accession>
<comment type="pathway">
    <text evidence="3">Amino-acid degradation; L-lysine degradation via saccharopine pathway; glutaryl-CoA from L-lysine: step 6/6.</text>
</comment>
<comment type="catalytic activity">
    <reaction evidence="14">
        <text>N(6)-[(R)-dihydrolipoyl]-L-lysyl-[protein] + succinyl-CoA = N(6)-[(R)-S(8)-succinyldihydrolipoyl]-L-lysyl-[protein] + CoA</text>
        <dbReference type="Rhea" id="RHEA:15213"/>
        <dbReference type="Rhea" id="RHEA-COMP:10475"/>
        <dbReference type="Rhea" id="RHEA-COMP:20092"/>
        <dbReference type="ChEBI" id="CHEBI:57287"/>
        <dbReference type="ChEBI" id="CHEBI:57292"/>
        <dbReference type="ChEBI" id="CHEBI:83100"/>
        <dbReference type="ChEBI" id="CHEBI:83120"/>
        <dbReference type="EC" id="2.3.1.61"/>
    </reaction>
</comment>
<feature type="domain" description="Lipoyl-binding" evidence="16">
    <location>
        <begin position="93"/>
        <end position="168"/>
    </location>
</feature>
<evidence type="ECO:0000256" key="10">
    <source>
        <dbReference type="ARBA" id="ARBA00022946"/>
    </source>
</evidence>
<evidence type="ECO:0000256" key="8">
    <source>
        <dbReference type="ARBA" id="ARBA00022679"/>
    </source>
</evidence>
<evidence type="ECO:0000313" key="17">
    <source>
        <dbReference type="EMBL" id="KAK9924526.1"/>
    </source>
</evidence>
<name>A0AAW1WIE9_RUBAR</name>
<dbReference type="EC" id="2.3.1.61" evidence="6"/>
<reference evidence="17 18" key="1">
    <citation type="journal article" date="2023" name="G3 (Bethesda)">
        <title>A chromosome-length genome assembly and annotation of blackberry (Rubus argutus, cv. 'Hillquist').</title>
        <authorList>
            <person name="Bruna T."/>
            <person name="Aryal R."/>
            <person name="Dudchenko O."/>
            <person name="Sargent D.J."/>
            <person name="Mead D."/>
            <person name="Buti M."/>
            <person name="Cavallini A."/>
            <person name="Hytonen T."/>
            <person name="Andres J."/>
            <person name="Pham M."/>
            <person name="Weisz D."/>
            <person name="Mascagni F."/>
            <person name="Usai G."/>
            <person name="Natali L."/>
            <person name="Bassil N."/>
            <person name="Fernandez G.E."/>
            <person name="Lomsadze A."/>
            <person name="Armour M."/>
            <person name="Olukolu B."/>
            <person name="Poorten T."/>
            <person name="Britton C."/>
            <person name="Davik J."/>
            <person name="Ashrafi H."/>
            <person name="Aiden E.L."/>
            <person name="Borodovsky M."/>
            <person name="Worthington M."/>
        </authorList>
    </citation>
    <scope>NUCLEOTIDE SEQUENCE [LARGE SCALE GENOMIC DNA]</scope>
    <source>
        <strain evidence="17">PI 553951</strain>
    </source>
</reference>
<dbReference type="InterPro" id="IPR001078">
    <property type="entry name" value="2-oxoacid_DH_actylTfrase"/>
</dbReference>
<evidence type="ECO:0000256" key="4">
    <source>
        <dbReference type="ARBA" id="ARBA00007317"/>
    </source>
</evidence>
<evidence type="ECO:0000256" key="15">
    <source>
        <dbReference type="SAM" id="MobiDB-lite"/>
    </source>
</evidence>
<evidence type="ECO:0000259" key="16">
    <source>
        <dbReference type="PROSITE" id="PS50968"/>
    </source>
</evidence>
<organism evidence="17 18">
    <name type="scientific">Rubus argutus</name>
    <name type="common">Southern blackberry</name>
    <dbReference type="NCBI Taxonomy" id="59490"/>
    <lineage>
        <taxon>Eukaryota</taxon>
        <taxon>Viridiplantae</taxon>
        <taxon>Streptophyta</taxon>
        <taxon>Embryophyta</taxon>
        <taxon>Tracheophyta</taxon>
        <taxon>Spermatophyta</taxon>
        <taxon>Magnoliopsida</taxon>
        <taxon>eudicotyledons</taxon>
        <taxon>Gunneridae</taxon>
        <taxon>Pentapetalae</taxon>
        <taxon>rosids</taxon>
        <taxon>fabids</taxon>
        <taxon>Rosales</taxon>
        <taxon>Rosaceae</taxon>
        <taxon>Rosoideae</taxon>
        <taxon>Rosoideae incertae sedis</taxon>
        <taxon>Rubus</taxon>
    </lineage>
</organism>
<dbReference type="Pfam" id="PF00198">
    <property type="entry name" value="2-oxoacid_dh"/>
    <property type="match status" value="1"/>
</dbReference>
<evidence type="ECO:0000256" key="3">
    <source>
        <dbReference type="ARBA" id="ARBA00005145"/>
    </source>
</evidence>
<dbReference type="InterPro" id="IPR003016">
    <property type="entry name" value="2-oxoA_DH_lipoyl-BS"/>
</dbReference>
<dbReference type="PANTHER" id="PTHR43416">
    <property type="entry name" value="DIHYDROLIPOYLLYSINE-RESIDUE SUCCINYLTRANSFERASE COMPONENT OF 2-OXOGLUTARATE DEHYDROGENASE COMPLEX, MITOCHONDRIAL-RELATED"/>
    <property type="match status" value="1"/>
</dbReference>
<dbReference type="GO" id="GO:0005739">
    <property type="term" value="C:mitochondrion"/>
    <property type="evidence" value="ECO:0007669"/>
    <property type="project" value="UniProtKB-SubCell"/>
</dbReference>
<keyword evidence="18" id="KW-1185">Reference proteome</keyword>
<evidence type="ECO:0000256" key="9">
    <source>
        <dbReference type="ARBA" id="ARBA00022823"/>
    </source>
</evidence>
<proteinExistence type="inferred from homology"/>
<sequence length="467" mass="50839">MIWGTIRRKVSSSQVLGQAWKVRPAASTANCYRTAPKEALFNGRGFECMQRSSYHISLGSHVSKSCRVATSLMQTVSFTGLRNRSFSSDSGDLVEAVVPFMGESITDGTLATFLKKPGDKVAIDEPIAQIETDKVTIDVVSPEAGVIQKFVAKEGETVEPGVKIAIISKSGEGIEQAAPSEKASTQPEPKENESAEKQVPKAEPAPVKEILPKSRAPSSQPPPKHVATEPILPPKDRERRVPMTRLRKRVAIRLKDSQNTFALLTTFNEVDMTNLMKLRSDYKDAFVEKHGVKLGFMSGFVKAAVSALEQLPTVNAVIDGDDIIYRDYIDISIAVGTPKGLVVPVVRNAGGMNFAQIEKEINTLAKKAADGSISIDEMAGGTFTISNGGVYGSLLSTPIINPPQSAILGMHSIVNRPMVVAGNIVPRPMMYIALTYDHRLIDGREAVFFLRRIKDVVEDPRRLLLDV</sequence>
<comment type="subunit">
    <text evidence="5">Forms a 24-polypeptide structural core with octahedral symmetry.</text>
</comment>
<evidence type="ECO:0000256" key="13">
    <source>
        <dbReference type="ARBA" id="ARBA00037426"/>
    </source>
</evidence>
<comment type="subcellular location">
    <subcellularLocation>
        <location evidence="2">Mitochondrion</location>
    </subcellularLocation>
</comment>
<comment type="cofactor">
    <cofactor evidence="1">
        <name>(R)-lipoate</name>
        <dbReference type="ChEBI" id="CHEBI:83088"/>
    </cofactor>
</comment>
<feature type="compositionally biased region" description="Basic and acidic residues" evidence="15">
    <location>
        <begin position="188"/>
        <end position="200"/>
    </location>
</feature>
<dbReference type="PROSITE" id="PS50968">
    <property type="entry name" value="BIOTINYL_LIPOYL"/>
    <property type="match status" value="1"/>
</dbReference>
<dbReference type="AlphaFoldDB" id="A0AAW1WIE9"/>
<keyword evidence="11" id="KW-0496">Mitochondrion</keyword>
<dbReference type="Pfam" id="PF00364">
    <property type="entry name" value="Biotin_lipoyl"/>
    <property type="match status" value="1"/>
</dbReference>
<dbReference type="Gene3D" id="3.30.559.10">
    <property type="entry name" value="Chloramphenicol acetyltransferase-like domain"/>
    <property type="match status" value="1"/>
</dbReference>
<dbReference type="SUPFAM" id="SSF52777">
    <property type="entry name" value="CoA-dependent acyltransferases"/>
    <property type="match status" value="1"/>
</dbReference>
<dbReference type="InterPro" id="IPR006255">
    <property type="entry name" value="SucB"/>
</dbReference>